<evidence type="ECO:0000256" key="3">
    <source>
        <dbReference type="PROSITE-ProRule" id="PRU00284"/>
    </source>
</evidence>
<keyword evidence="1 3" id="KW-0807">Transducer</keyword>
<dbReference type="SUPFAM" id="SSF55785">
    <property type="entry name" value="PYP-like sensor domain (PAS domain)"/>
    <property type="match status" value="1"/>
</dbReference>
<feature type="domain" description="Methyl-accepting transducer" evidence="6">
    <location>
        <begin position="279"/>
        <end position="501"/>
    </location>
</feature>
<gene>
    <name evidence="7" type="ORF">BXY39_0365</name>
</gene>
<dbReference type="AlphaFoldDB" id="A0A3M0CQX3"/>
<evidence type="ECO:0000313" key="7">
    <source>
        <dbReference type="EMBL" id="RMB11878.1"/>
    </source>
</evidence>
<feature type="region of interest" description="Disordered" evidence="5">
    <location>
        <begin position="338"/>
        <end position="357"/>
    </location>
</feature>
<dbReference type="PRINTS" id="PR00260">
    <property type="entry name" value="CHEMTRNSDUCR"/>
</dbReference>
<dbReference type="InterPro" id="IPR035965">
    <property type="entry name" value="PAS-like_dom_sf"/>
</dbReference>
<dbReference type="GO" id="GO:0004888">
    <property type="term" value="F:transmembrane signaling receptor activity"/>
    <property type="evidence" value="ECO:0007669"/>
    <property type="project" value="InterPro"/>
</dbReference>
<dbReference type="InterPro" id="IPR004089">
    <property type="entry name" value="MCPsignal_dom"/>
</dbReference>
<name>A0A3M0CQX3_9PROT</name>
<keyword evidence="8" id="KW-1185">Reference proteome</keyword>
<dbReference type="Gene3D" id="3.30.450.20">
    <property type="entry name" value="PAS domain"/>
    <property type="match status" value="2"/>
</dbReference>
<accession>A0A3M0CQX3</accession>
<dbReference type="EMBL" id="REFR01000009">
    <property type="protein sequence ID" value="RMB11878.1"/>
    <property type="molecule type" value="Genomic_DNA"/>
</dbReference>
<evidence type="ECO:0000256" key="4">
    <source>
        <dbReference type="SAM" id="Coils"/>
    </source>
</evidence>
<dbReference type="RefSeq" id="WP_121937110.1">
    <property type="nucleotide sequence ID" value="NZ_REFR01000009.1"/>
</dbReference>
<comment type="similarity">
    <text evidence="2">Belongs to the methyl-accepting chemotaxis (MCP) protein family.</text>
</comment>
<feature type="coiled-coil region" evidence="4">
    <location>
        <begin position="444"/>
        <end position="479"/>
    </location>
</feature>
<dbReference type="PROSITE" id="PS50111">
    <property type="entry name" value="CHEMOTAXIS_TRANSDUC_2"/>
    <property type="match status" value="1"/>
</dbReference>
<dbReference type="GO" id="GO:0016020">
    <property type="term" value="C:membrane"/>
    <property type="evidence" value="ECO:0007669"/>
    <property type="project" value="InterPro"/>
</dbReference>
<dbReference type="GO" id="GO:0007165">
    <property type="term" value="P:signal transduction"/>
    <property type="evidence" value="ECO:0007669"/>
    <property type="project" value="UniProtKB-KW"/>
</dbReference>
<evidence type="ECO:0000256" key="2">
    <source>
        <dbReference type="ARBA" id="ARBA00029447"/>
    </source>
</evidence>
<dbReference type="InterPro" id="IPR004090">
    <property type="entry name" value="Chemotax_Me-accpt_rcpt"/>
</dbReference>
<dbReference type="CDD" id="cd11386">
    <property type="entry name" value="MCP_signal"/>
    <property type="match status" value="1"/>
</dbReference>
<keyword evidence="4" id="KW-0175">Coiled coil</keyword>
<dbReference type="PANTHER" id="PTHR32089:SF112">
    <property type="entry name" value="LYSOZYME-LIKE PROTEIN-RELATED"/>
    <property type="match status" value="1"/>
</dbReference>
<reference evidence="7 8" key="1">
    <citation type="submission" date="2018-10" db="EMBL/GenBank/DDBJ databases">
        <title>Genomic Encyclopedia of Archaeal and Bacterial Type Strains, Phase II (KMG-II): from individual species to whole genera.</title>
        <authorList>
            <person name="Goeker M."/>
        </authorList>
    </citation>
    <scope>NUCLEOTIDE SEQUENCE [LARGE SCALE GENOMIC DNA]</scope>
    <source>
        <strain evidence="7 8">DSM 25217</strain>
    </source>
</reference>
<dbReference type="Pfam" id="PF13188">
    <property type="entry name" value="PAS_8"/>
    <property type="match status" value="1"/>
</dbReference>
<dbReference type="SMART" id="SM00283">
    <property type="entry name" value="MA"/>
    <property type="match status" value="1"/>
</dbReference>
<dbReference type="PANTHER" id="PTHR32089">
    <property type="entry name" value="METHYL-ACCEPTING CHEMOTAXIS PROTEIN MCPB"/>
    <property type="match status" value="1"/>
</dbReference>
<protein>
    <submittedName>
        <fullName evidence="7">Methyl-accepting chemotaxis protein</fullName>
    </submittedName>
</protein>
<proteinExistence type="inferred from homology"/>
<evidence type="ECO:0000256" key="1">
    <source>
        <dbReference type="ARBA" id="ARBA00023224"/>
    </source>
</evidence>
<feature type="compositionally biased region" description="Polar residues" evidence="5">
    <location>
        <begin position="338"/>
        <end position="356"/>
    </location>
</feature>
<dbReference type="SUPFAM" id="SSF58104">
    <property type="entry name" value="Methyl-accepting chemotaxis protein (MCP) signaling domain"/>
    <property type="match status" value="1"/>
</dbReference>
<evidence type="ECO:0000313" key="8">
    <source>
        <dbReference type="Proteomes" id="UP000271227"/>
    </source>
</evidence>
<dbReference type="Proteomes" id="UP000271227">
    <property type="component" value="Unassembled WGS sequence"/>
</dbReference>
<dbReference type="GO" id="GO:0006935">
    <property type="term" value="P:chemotaxis"/>
    <property type="evidence" value="ECO:0007669"/>
    <property type="project" value="InterPro"/>
</dbReference>
<evidence type="ECO:0000256" key="5">
    <source>
        <dbReference type="SAM" id="MobiDB-lite"/>
    </source>
</evidence>
<dbReference type="Gene3D" id="1.10.287.950">
    <property type="entry name" value="Methyl-accepting chemotaxis protein"/>
    <property type="match status" value="1"/>
</dbReference>
<evidence type="ECO:0000259" key="6">
    <source>
        <dbReference type="PROSITE" id="PS50111"/>
    </source>
</evidence>
<sequence length="535" mass="58142">MRKLFARDDHLDVLTTAAPTAGRTSLPFQRMMDILPMAAIMCDTEYRITYANALSVETLKKLKHLIRIDPDHMIGESIDVFHSNPAHQHGILANPNNMPFSSIITLGDEKLDLYVQRLADDDGAHRGFLLTWSVVTEKLKLQAEQDRLRNMIEEMPISVMVADEQFTIQYMNKASLDTFRTIAEHLPVPPEEIVGQSIDIFHKHPAHQRAMLADPGNLPHRAVFKLGPEVFDLRASAVRDSDGNYVGPMVTWSLRTQFQNLETDFETRIGGLVASADENAVKLAGVSEDMAQASSETVREGETMSRAVEQTAGSIQTVAAATEEMSSSAAEIARQIAVSSEKTSETNEAASRTTETMAAMDEASRRIGDIVGIINDIADQTNLLALNATIEAARAGDAGKGFAVVASEVKSLATQTSKATHEIRDQIKTVQDVTGEAVTAIGTISEALRELRDVSQTIAAAAEEQRSSTEEIARSIQEAASTSSELKSSAGAVMTRFSAVGEASRELSASVDIVKRDNSALKTASDDFLKEVKKL</sequence>
<dbReference type="Pfam" id="PF00015">
    <property type="entry name" value="MCPsignal"/>
    <property type="match status" value="1"/>
</dbReference>
<organism evidence="7 8">
    <name type="scientific">Eilatimonas milleporae</name>
    <dbReference type="NCBI Taxonomy" id="911205"/>
    <lineage>
        <taxon>Bacteria</taxon>
        <taxon>Pseudomonadati</taxon>
        <taxon>Pseudomonadota</taxon>
        <taxon>Alphaproteobacteria</taxon>
        <taxon>Kordiimonadales</taxon>
        <taxon>Kordiimonadaceae</taxon>
        <taxon>Eilatimonas</taxon>
    </lineage>
</organism>
<comment type="caution">
    <text evidence="7">The sequence shown here is derived from an EMBL/GenBank/DDBJ whole genome shotgun (WGS) entry which is preliminary data.</text>
</comment>
<dbReference type="InParanoid" id="A0A3M0CQX3"/>
<dbReference type="InterPro" id="IPR000014">
    <property type="entry name" value="PAS"/>
</dbReference>